<dbReference type="EMBL" id="AGNL01002104">
    <property type="protein sequence ID" value="EJK76477.1"/>
    <property type="molecule type" value="Genomic_DNA"/>
</dbReference>
<gene>
    <name evidence="2" type="ORF">THAOC_01757</name>
</gene>
<organism evidence="2 3">
    <name type="scientific">Thalassiosira oceanica</name>
    <name type="common">Marine diatom</name>
    <dbReference type="NCBI Taxonomy" id="159749"/>
    <lineage>
        <taxon>Eukaryota</taxon>
        <taxon>Sar</taxon>
        <taxon>Stramenopiles</taxon>
        <taxon>Ochrophyta</taxon>
        <taxon>Bacillariophyta</taxon>
        <taxon>Coscinodiscophyceae</taxon>
        <taxon>Thalassiosirophycidae</taxon>
        <taxon>Thalassiosirales</taxon>
        <taxon>Thalassiosiraceae</taxon>
        <taxon>Thalassiosira</taxon>
    </lineage>
</organism>
<dbReference type="AlphaFoldDB" id="K0TQQ9"/>
<accession>K0TQQ9</accession>
<evidence type="ECO:0000313" key="3">
    <source>
        <dbReference type="Proteomes" id="UP000266841"/>
    </source>
</evidence>
<reference evidence="2 3" key="1">
    <citation type="journal article" date="2012" name="Genome Biol.">
        <title>Genome and low-iron response of an oceanic diatom adapted to chronic iron limitation.</title>
        <authorList>
            <person name="Lommer M."/>
            <person name="Specht M."/>
            <person name="Roy A.S."/>
            <person name="Kraemer L."/>
            <person name="Andreson R."/>
            <person name="Gutowska M.A."/>
            <person name="Wolf J."/>
            <person name="Bergner S.V."/>
            <person name="Schilhabel M.B."/>
            <person name="Klostermeier U.C."/>
            <person name="Beiko R.G."/>
            <person name="Rosenstiel P."/>
            <person name="Hippler M."/>
            <person name="Laroche J."/>
        </authorList>
    </citation>
    <scope>NUCLEOTIDE SEQUENCE [LARGE SCALE GENOMIC DNA]</scope>
    <source>
        <strain evidence="2 3">CCMP1005</strain>
    </source>
</reference>
<name>K0TQQ9_THAOC</name>
<dbReference type="SUPFAM" id="SSF52540">
    <property type="entry name" value="P-loop containing nucleoside triphosphate hydrolases"/>
    <property type="match status" value="1"/>
</dbReference>
<keyword evidence="3" id="KW-1185">Reference proteome</keyword>
<proteinExistence type="predicted"/>
<comment type="caution">
    <text evidence="2">The sequence shown here is derived from an EMBL/GenBank/DDBJ whole genome shotgun (WGS) entry which is preliminary data.</text>
</comment>
<evidence type="ECO:0000256" key="1">
    <source>
        <dbReference type="SAM" id="MobiDB-lite"/>
    </source>
</evidence>
<evidence type="ECO:0008006" key="4">
    <source>
        <dbReference type="Google" id="ProtNLM"/>
    </source>
</evidence>
<sequence>MDAISAMNTAHGSERVTPQTGKKFINRPSGSPVGLGILSGYHFTLELGFAMTVHKAQGRTIRRLILSLSCHPRGTLRLTWEALYVAMSRYAEGTTSLRILLKQGKDRKDLDYISDLKKDKTERRRILLLRIQVRGRRLAAKVGQSDLALTAIDEAAEAERKKEDTSGRTTAEYKQFSNAPSVLLLSAIS</sequence>
<dbReference type="OrthoDB" id="129851at2759"/>
<dbReference type="Proteomes" id="UP000266841">
    <property type="component" value="Unassembled WGS sequence"/>
</dbReference>
<feature type="region of interest" description="Disordered" evidence="1">
    <location>
        <begin position="1"/>
        <end position="27"/>
    </location>
</feature>
<feature type="compositionally biased region" description="Polar residues" evidence="1">
    <location>
        <begin position="1"/>
        <end position="20"/>
    </location>
</feature>
<protein>
    <recommendedName>
        <fullName evidence="4">UvrD-like helicase C-terminal domain-containing protein</fullName>
    </recommendedName>
</protein>
<dbReference type="CDD" id="cd18809">
    <property type="entry name" value="SF1_C_RecD"/>
    <property type="match status" value="1"/>
</dbReference>
<dbReference type="Gene3D" id="3.40.50.300">
    <property type="entry name" value="P-loop containing nucleotide triphosphate hydrolases"/>
    <property type="match status" value="1"/>
</dbReference>
<dbReference type="InterPro" id="IPR027417">
    <property type="entry name" value="P-loop_NTPase"/>
</dbReference>
<evidence type="ECO:0000313" key="2">
    <source>
        <dbReference type="EMBL" id="EJK76477.1"/>
    </source>
</evidence>